<comment type="caution">
    <text evidence="2">The sequence shown here is derived from an EMBL/GenBank/DDBJ whole genome shotgun (WGS) entry which is preliminary data.</text>
</comment>
<keyword evidence="1" id="KW-0472">Membrane</keyword>
<feature type="transmembrane region" description="Helical" evidence="1">
    <location>
        <begin position="5"/>
        <end position="25"/>
    </location>
</feature>
<name>A0A162F6G5_9BACI</name>
<keyword evidence="1" id="KW-0812">Transmembrane</keyword>
<evidence type="ECO:0000256" key="1">
    <source>
        <dbReference type="SAM" id="Phobius"/>
    </source>
</evidence>
<dbReference type="Proteomes" id="UP000075806">
    <property type="component" value="Unassembled WGS sequence"/>
</dbReference>
<feature type="transmembrane region" description="Helical" evidence="1">
    <location>
        <begin position="31"/>
        <end position="51"/>
    </location>
</feature>
<evidence type="ECO:0000313" key="2">
    <source>
        <dbReference type="EMBL" id="KYG34894.1"/>
    </source>
</evidence>
<dbReference type="RefSeq" id="WP_061947148.1">
    <property type="nucleotide sequence ID" value="NZ_LTAO01000001.1"/>
</dbReference>
<reference evidence="2" key="1">
    <citation type="submission" date="2016-02" db="EMBL/GenBank/DDBJ databases">
        <title>Genome sequence of Bacillus trypoxylicola KCTC 13244(T).</title>
        <authorList>
            <person name="Jeong H."/>
            <person name="Park S.-H."/>
            <person name="Choi S.-K."/>
        </authorList>
    </citation>
    <scope>NUCLEOTIDE SEQUENCE [LARGE SCALE GENOMIC DNA]</scope>
    <source>
        <strain evidence="2">KCTC 13244</strain>
    </source>
</reference>
<keyword evidence="1" id="KW-1133">Transmembrane helix</keyword>
<organism evidence="2 3">
    <name type="scientific">Alkalihalobacillus trypoxylicola</name>
    <dbReference type="NCBI Taxonomy" id="519424"/>
    <lineage>
        <taxon>Bacteria</taxon>
        <taxon>Bacillati</taxon>
        <taxon>Bacillota</taxon>
        <taxon>Bacilli</taxon>
        <taxon>Bacillales</taxon>
        <taxon>Bacillaceae</taxon>
        <taxon>Alkalihalobacillus</taxon>
    </lineage>
</organism>
<evidence type="ECO:0000313" key="3">
    <source>
        <dbReference type="Proteomes" id="UP000075806"/>
    </source>
</evidence>
<sequence length="84" mass="9788">MKKYIYPIFLAFLLVFICFSVYKIIPNLNTLFTLIFIMILGATGHFLMEFLKKHANQYDESAKKIKTTFFSTFIILAGACLFFI</sequence>
<dbReference type="EMBL" id="LTAO01000001">
    <property type="protein sequence ID" value="KYG34894.1"/>
    <property type="molecule type" value="Genomic_DNA"/>
</dbReference>
<proteinExistence type="predicted"/>
<protein>
    <submittedName>
        <fullName evidence="2">Uncharacterized protein</fullName>
    </submittedName>
</protein>
<keyword evidence="3" id="KW-1185">Reference proteome</keyword>
<accession>A0A162F6G5</accession>
<feature type="transmembrane region" description="Helical" evidence="1">
    <location>
        <begin position="63"/>
        <end position="83"/>
    </location>
</feature>
<dbReference type="AlphaFoldDB" id="A0A162F6G5"/>
<gene>
    <name evidence="2" type="ORF">AZF04_00750</name>
</gene>